<reference evidence="1" key="1">
    <citation type="submission" date="2023-04" db="EMBL/GenBank/DDBJ databases">
        <title>Draft Genome sequencing of Naganishia species isolated from polar environments using Oxford Nanopore Technology.</title>
        <authorList>
            <person name="Leo P."/>
            <person name="Venkateswaran K."/>
        </authorList>
    </citation>
    <scope>NUCLEOTIDE SEQUENCE</scope>
    <source>
        <strain evidence="1">MNA-CCFEE 5425</strain>
    </source>
</reference>
<evidence type="ECO:0000313" key="1">
    <source>
        <dbReference type="EMBL" id="KAJ9110401.1"/>
    </source>
</evidence>
<name>A0ACC2WH50_9TREE</name>
<dbReference type="Proteomes" id="UP001243375">
    <property type="component" value="Unassembled WGS sequence"/>
</dbReference>
<comment type="caution">
    <text evidence="1">The sequence shown here is derived from an EMBL/GenBank/DDBJ whole genome shotgun (WGS) entry which is preliminary data.</text>
</comment>
<accession>A0ACC2WH50</accession>
<protein>
    <submittedName>
        <fullName evidence="1">Uncharacterized protein</fullName>
    </submittedName>
</protein>
<organism evidence="1 2">
    <name type="scientific">Naganishia vaughanmartiniae</name>
    <dbReference type="NCBI Taxonomy" id="1424756"/>
    <lineage>
        <taxon>Eukaryota</taxon>
        <taxon>Fungi</taxon>
        <taxon>Dikarya</taxon>
        <taxon>Basidiomycota</taxon>
        <taxon>Agaricomycotina</taxon>
        <taxon>Tremellomycetes</taxon>
        <taxon>Filobasidiales</taxon>
        <taxon>Filobasidiaceae</taxon>
        <taxon>Naganishia</taxon>
    </lineage>
</organism>
<gene>
    <name evidence="1" type="ORF">QFC22_006745</name>
</gene>
<dbReference type="EMBL" id="JASBWU010000044">
    <property type="protein sequence ID" value="KAJ9110401.1"/>
    <property type="molecule type" value="Genomic_DNA"/>
</dbReference>
<proteinExistence type="predicted"/>
<evidence type="ECO:0000313" key="2">
    <source>
        <dbReference type="Proteomes" id="UP001243375"/>
    </source>
</evidence>
<keyword evidence="2" id="KW-1185">Reference proteome</keyword>
<sequence length="140" mass="15778">MKEAELSLETKDVETLKQTRDELVPSHLAEDVFWTRCVNVGERFNEILLTKYPSYRYFFHKFAIEEEERKRQQLLQGKLDSPQEDDFSWDAEDELPQLSETAGPVTTGAAVLPSSSTSSSDAKAGKTVANPVNVESMSHP</sequence>